<dbReference type="SUPFAM" id="SSF51735">
    <property type="entry name" value="NAD(P)-binding Rossmann-fold domains"/>
    <property type="match status" value="1"/>
</dbReference>
<dbReference type="RefSeq" id="WP_285872942.1">
    <property type="nucleotide sequence ID" value="NZ_JARFYM010000050.1"/>
</dbReference>
<organism evidence="1 2">
    <name type="scientific">Rhizobium mayense</name>
    <dbReference type="NCBI Taxonomy" id="1312184"/>
    <lineage>
        <taxon>Bacteria</taxon>
        <taxon>Pseudomonadati</taxon>
        <taxon>Pseudomonadota</taxon>
        <taxon>Alphaproteobacteria</taxon>
        <taxon>Hyphomicrobiales</taxon>
        <taxon>Rhizobiaceae</taxon>
        <taxon>Rhizobium/Agrobacterium group</taxon>
        <taxon>Rhizobium</taxon>
    </lineage>
</organism>
<comment type="caution">
    <text evidence="1">The sequence shown here is derived from an EMBL/GenBank/DDBJ whole genome shotgun (WGS) entry which is preliminary data.</text>
</comment>
<protein>
    <submittedName>
        <fullName evidence="1">SDR family NAD(P)-dependent oxidoreductase</fullName>
    </submittedName>
</protein>
<dbReference type="Pfam" id="PF00106">
    <property type="entry name" value="adh_short"/>
    <property type="match status" value="1"/>
</dbReference>
<dbReference type="EMBL" id="JARFYM010000050">
    <property type="protein sequence ID" value="MDL2403509.1"/>
    <property type="molecule type" value="Genomic_DNA"/>
</dbReference>
<gene>
    <name evidence="1" type="ORF">PY649_32045</name>
</gene>
<dbReference type="InterPro" id="IPR002347">
    <property type="entry name" value="SDR_fam"/>
</dbReference>
<reference evidence="1" key="1">
    <citation type="submission" date="2023-06" db="EMBL/GenBank/DDBJ databases">
        <title>Phylogenetic Diversity of Rhizobium strains.</title>
        <authorList>
            <person name="Moura F.T."/>
            <person name="Helene L.C.F."/>
            <person name="Hungria M."/>
        </authorList>
    </citation>
    <scope>NUCLEOTIDE SEQUENCE</scope>
    <source>
        <strain evidence="1">CCGE526</strain>
    </source>
</reference>
<dbReference type="Gene3D" id="3.40.50.720">
    <property type="entry name" value="NAD(P)-binding Rossmann-like Domain"/>
    <property type="match status" value="1"/>
</dbReference>
<dbReference type="Proteomes" id="UP001172645">
    <property type="component" value="Unassembled WGS sequence"/>
</dbReference>
<proteinExistence type="predicted"/>
<name>A0ABT7K4G2_9HYPH</name>
<keyword evidence="2" id="KW-1185">Reference proteome</keyword>
<accession>A0ABT7K4G2</accession>
<dbReference type="InterPro" id="IPR036291">
    <property type="entry name" value="NAD(P)-bd_dom_sf"/>
</dbReference>
<sequence length="87" mass="9279">MSKTILITGTSSGYGMAIAELFPDRGWSVFATMRRPNPGIFAVQSERLKVLPLDVTDANSTTSAIGDSVAEVIESISVVAQTTNLKF</sequence>
<evidence type="ECO:0000313" key="2">
    <source>
        <dbReference type="Proteomes" id="UP001172645"/>
    </source>
</evidence>
<evidence type="ECO:0000313" key="1">
    <source>
        <dbReference type="EMBL" id="MDL2403509.1"/>
    </source>
</evidence>